<dbReference type="EMBL" id="GGFJ01012773">
    <property type="protein sequence ID" value="MBW61914.1"/>
    <property type="molecule type" value="Transcribed_RNA"/>
</dbReference>
<name>A0A2M4C9D0_9DIPT</name>
<sequence length="94" mass="11328">MLLLMLLLLQLCNLFSEFGRWIWLFVRTISWLCCQFIGQNHDVFIRIVVSVEIIPLVRFVLNFGRHVATKESCRTMCHRTHRARMKIPLDRRNR</sequence>
<evidence type="ECO:0000313" key="1">
    <source>
        <dbReference type="EMBL" id="MBW61914.1"/>
    </source>
</evidence>
<dbReference type="AlphaFoldDB" id="A0A2M4C9D0"/>
<protein>
    <submittedName>
        <fullName evidence="1">Putative secreted protein</fullName>
    </submittedName>
</protein>
<organism evidence="1">
    <name type="scientific">Anopheles marajoara</name>
    <dbReference type="NCBI Taxonomy" id="58244"/>
    <lineage>
        <taxon>Eukaryota</taxon>
        <taxon>Metazoa</taxon>
        <taxon>Ecdysozoa</taxon>
        <taxon>Arthropoda</taxon>
        <taxon>Hexapoda</taxon>
        <taxon>Insecta</taxon>
        <taxon>Pterygota</taxon>
        <taxon>Neoptera</taxon>
        <taxon>Endopterygota</taxon>
        <taxon>Diptera</taxon>
        <taxon>Nematocera</taxon>
        <taxon>Culicoidea</taxon>
        <taxon>Culicidae</taxon>
        <taxon>Anophelinae</taxon>
        <taxon>Anopheles</taxon>
    </lineage>
</organism>
<reference evidence="1" key="1">
    <citation type="submission" date="2018-01" db="EMBL/GenBank/DDBJ databases">
        <title>An insight into the sialome of Amazonian anophelines.</title>
        <authorList>
            <person name="Ribeiro J.M."/>
            <person name="Scarpassa V."/>
            <person name="Calvo E."/>
        </authorList>
    </citation>
    <scope>NUCLEOTIDE SEQUENCE</scope>
    <source>
        <tissue evidence="1">Salivary glands</tissue>
    </source>
</reference>
<proteinExistence type="predicted"/>
<accession>A0A2M4C9D0</accession>